<dbReference type="AlphaFoldDB" id="A0A8C1ENH7"/>
<protein>
    <submittedName>
        <fullName evidence="1">Zgc:193726</fullName>
    </submittedName>
</protein>
<organism evidence="1 2">
    <name type="scientific">Cyprinus carpio carpio</name>
    <dbReference type="NCBI Taxonomy" id="630221"/>
    <lineage>
        <taxon>Eukaryota</taxon>
        <taxon>Metazoa</taxon>
        <taxon>Chordata</taxon>
        <taxon>Craniata</taxon>
        <taxon>Vertebrata</taxon>
        <taxon>Euteleostomi</taxon>
        <taxon>Actinopterygii</taxon>
        <taxon>Neopterygii</taxon>
        <taxon>Teleostei</taxon>
        <taxon>Ostariophysi</taxon>
        <taxon>Cypriniformes</taxon>
        <taxon>Cyprinidae</taxon>
        <taxon>Cyprininae</taxon>
        <taxon>Cyprinus</taxon>
    </lineage>
</organism>
<keyword evidence="2" id="KW-1185">Reference proteome</keyword>
<reference evidence="1" key="1">
    <citation type="submission" date="2025-08" db="UniProtKB">
        <authorList>
            <consortium name="Ensembl"/>
        </authorList>
    </citation>
    <scope>IDENTIFICATION</scope>
</reference>
<dbReference type="OMA" id="NSMFLVW"/>
<accession>A0A8C1ENH7</accession>
<sequence>MNSMFLVWTLSSLILSYALGVPILNSTSSGSHMVTFLNVTEKNFTETNQTRHGLQQENYVIKVMQSYLPRGAVCSLATCITQNLVDRMQTGDEKAGEKASDAWGPGKK</sequence>
<reference evidence="1" key="2">
    <citation type="submission" date="2025-09" db="UniProtKB">
        <authorList>
            <consortium name="Ensembl"/>
        </authorList>
    </citation>
    <scope>IDENTIFICATION</scope>
</reference>
<name>A0A8C1ENH7_CYPCA</name>
<evidence type="ECO:0000313" key="2">
    <source>
        <dbReference type="Proteomes" id="UP001108240"/>
    </source>
</evidence>
<proteinExistence type="predicted"/>
<dbReference type="GeneTree" id="ENSGT00940000181285"/>
<dbReference type="Proteomes" id="UP001108240">
    <property type="component" value="Unplaced"/>
</dbReference>
<dbReference type="Ensembl" id="ENSCCRT00000082886.2">
    <property type="protein sequence ID" value="ENSCCRP00000076467.1"/>
    <property type="gene ID" value="ENSCCRG00000041320.2"/>
</dbReference>
<evidence type="ECO:0000313" key="1">
    <source>
        <dbReference type="Ensembl" id="ENSCCRP00000076467.1"/>
    </source>
</evidence>